<dbReference type="CDD" id="cd07302">
    <property type="entry name" value="CHD"/>
    <property type="match status" value="1"/>
</dbReference>
<dbReference type="GO" id="GO:0004016">
    <property type="term" value="F:adenylate cyclase activity"/>
    <property type="evidence" value="ECO:0007669"/>
    <property type="project" value="UniProtKB-ARBA"/>
</dbReference>
<evidence type="ECO:0000256" key="8">
    <source>
        <dbReference type="SAM" id="Phobius"/>
    </source>
</evidence>
<dbReference type="Gene3D" id="6.10.250.780">
    <property type="match status" value="1"/>
</dbReference>
<evidence type="ECO:0000313" key="10">
    <source>
        <dbReference type="EMBL" id="ALO27065.1"/>
    </source>
</evidence>
<evidence type="ECO:0000256" key="5">
    <source>
        <dbReference type="ARBA" id="ARBA00023136"/>
    </source>
</evidence>
<dbReference type="InterPro" id="IPR018297">
    <property type="entry name" value="A/G_cyclase_CS"/>
</dbReference>
<evidence type="ECO:0000256" key="6">
    <source>
        <dbReference type="ARBA" id="ARBA00023239"/>
    </source>
</evidence>
<keyword evidence="3" id="KW-0547">Nucleotide-binding</keyword>
<organism evidence="10">
    <name type="scientific">Leptospira borgpetersenii serovar Ballum</name>
    <dbReference type="NCBI Taxonomy" id="280505"/>
    <lineage>
        <taxon>Bacteria</taxon>
        <taxon>Pseudomonadati</taxon>
        <taxon>Spirochaetota</taxon>
        <taxon>Spirochaetia</taxon>
        <taxon>Leptospirales</taxon>
        <taxon>Leptospiraceae</taxon>
        <taxon>Leptospira</taxon>
    </lineage>
</organism>
<evidence type="ECO:0000256" key="4">
    <source>
        <dbReference type="ARBA" id="ARBA00022989"/>
    </source>
</evidence>
<evidence type="ECO:0000256" key="2">
    <source>
        <dbReference type="ARBA" id="ARBA00022692"/>
    </source>
</evidence>
<reference evidence="10 11" key="1">
    <citation type="journal article" date="2015" name="PLoS Negl. Trop. Dis.">
        <title>Distribution of Plasmids in Distinct Leptospira Pathogenic Species.</title>
        <authorList>
            <person name="Wang Y."/>
            <person name="Zhuang X."/>
            <person name="Zhong Y."/>
            <person name="Zhang C."/>
            <person name="Zhang Y."/>
            <person name="Zeng L."/>
            <person name="Zhu Y."/>
            <person name="He P."/>
            <person name="Dong K."/>
            <person name="Pal U."/>
            <person name="Guo X."/>
            <person name="Qin J."/>
        </authorList>
    </citation>
    <scope>NUCLEOTIDE SEQUENCE [LARGE SCALE GENOMIC DNA]</scope>
    <source>
        <strain evidence="10 11">56604</strain>
    </source>
</reference>
<feature type="transmembrane region" description="Helical" evidence="8">
    <location>
        <begin position="54"/>
        <end position="76"/>
    </location>
</feature>
<evidence type="ECO:0000259" key="9">
    <source>
        <dbReference type="PROSITE" id="PS50125"/>
    </source>
</evidence>
<dbReference type="InterPro" id="IPR050401">
    <property type="entry name" value="Cyclic_nucleotide_synthase"/>
</dbReference>
<sequence length="464" mass="52723">MENKNPCQVKACFQKILASDSLNRNDAAMFQNYLLRFLDPKLEKEFRSFLRDHVAIFVRIGAISAVIGYIAVFILFYDILLIRDHRVLWILEGSVTFGLGLSLSTLKRFRSTMVPLSIVVNTIAGLVAVYVGFAFIRNQHAILLTILIIISYYAFLVLRIRTLLAFIGTSTYLAAYQYVLLMDESLDSQNKVIYSFLIWFSEFFAVIAGYTLELTTRKLFLQSKTIDAQTKDLEKEKEKSDLLLRNIFPDEIANRLKNETSQISEYFSECSILFADIVGFTLLAARKTPKELAGLLDRFFSRLDELAERRGVEKIKTIGDAYMVAAGIPVPCEDHIQRIANLALDILEEVNTNGEFVREDLNIRIGIHSGPVVAGVIGRKKFIYDLWGDAVNLASRMESHGVPGKIHVTEEFYLAASPLFRLEKRGKVDIKGKGVVSTYFLVGELINKEDRYEREDTELKCFPD</sequence>
<evidence type="ECO:0000256" key="7">
    <source>
        <dbReference type="RuleBase" id="RU000405"/>
    </source>
</evidence>
<keyword evidence="6 7" id="KW-0456">Lyase</keyword>
<keyword evidence="2 8" id="KW-0812">Transmembrane</keyword>
<dbReference type="Pfam" id="PF00211">
    <property type="entry name" value="Guanylate_cyc"/>
    <property type="match status" value="1"/>
</dbReference>
<dbReference type="Proteomes" id="UP000058857">
    <property type="component" value="Chromosome 1"/>
</dbReference>
<dbReference type="PANTHER" id="PTHR11920:SF335">
    <property type="entry name" value="GUANYLATE CYCLASE"/>
    <property type="match status" value="1"/>
</dbReference>
<gene>
    <name evidence="10" type="ORF">LBBP_02849</name>
</gene>
<evidence type="ECO:0000313" key="11">
    <source>
        <dbReference type="Proteomes" id="UP000058857"/>
    </source>
</evidence>
<dbReference type="GO" id="GO:0009190">
    <property type="term" value="P:cyclic nucleotide biosynthetic process"/>
    <property type="evidence" value="ECO:0007669"/>
    <property type="project" value="InterPro"/>
</dbReference>
<feature type="transmembrane region" description="Helical" evidence="8">
    <location>
        <begin position="113"/>
        <end position="135"/>
    </location>
</feature>
<comment type="similarity">
    <text evidence="7">Belongs to the adenylyl cyclase class-4/guanylyl cyclase family.</text>
</comment>
<name>A0A0S2ITT0_LEPBO</name>
<dbReference type="AlphaFoldDB" id="A0A0S2ITT0"/>
<dbReference type="InterPro" id="IPR001054">
    <property type="entry name" value="A/G_cyclase"/>
</dbReference>
<feature type="transmembrane region" description="Helical" evidence="8">
    <location>
        <begin position="88"/>
        <end position="106"/>
    </location>
</feature>
<dbReference type="PROSITE" id="PS50125">
    <property type="entry name" value="GUANYLATE_CYCLASE_2"/>
    <property type="match status" value="1"/>
</dbReference>
<dbReference type="PROSITE" id="PS00452">
    <property type="entry name" value="GUANYLATE_CYCLASE_1"/>
    <property type="match status" value="1"/>
</dbReference>
<accession>A0A0S2ITT0</accession>
<evidence type="ECO:0000256" key="1">
    <source>
        <dbReference type="ARBA" id="ARBA00004370"/>
    </source>
</evidence>
<feature type="transmembrane region" description="Helical" evidence="8">
    <location>
        <begin position="192"/>
        <end position="212"/>
    </location>
</feature>
<dbReference type="SUPFAM" id="SSF55073">
    <property type="entry name" value="Nucleotide cyclase"/>
    <property type="match status" value="1"/>
</dbReference>
<evidence type="ECO:0000256" key="3">
    <source>
        <dbReference type="ARBA" id="ARBA00022741"/>
    </source>
</evidence>
<keyword evidence="5 8" id="KW-0472">Membrane</keyword>
<comment type="subcellular location">
    <subcellularLocation>
        <location evidence="1">Membrane</location>
    </subcellularLocation>
</comment>
<dbReference type="GO" id="GO:0016020">
    <property type="term" value="C:membrane"/>
    <property type="evidence" value="ECO:0007669"/>
    <property type="project" value="UniProtKB-SubCell"/>
</dbReference>
<dbReference type="PATRIC" id="fig|280505.15.peg.2780"/>
<protein>
    <submittedName>
        <fullName evidence="10">Adenylate/guanylate cyclase catalytic domain protein</fullName>
    </submittedName>
</protein>
<dbReference type="InterPro" id="IPR029787">
    <property type="entry name" value="Nucleotide_cyclase"/>
</dbReference>
<feature type="transmembrane region" description="Helical" evidence="8">
    <location>
        <begin position="163"/>
        <end position="180"/>
    </location>
</feature>
<dbReference type="Gene3D" id="3.30.70.1230">
    <property type="entry name" value="Nucleotide cyclase"/>
    <property type="match status" value="1"/>
</dbReference>
<dbReference type="SMART" id="SM00044">
    <property type="entry name" value="CYCc"/>
    <property type="match status" value="1"/>
</dbReference>
<dbReference type="PANTHER" id="PTHR11920">
    <property type="entry name" value="GUANYLYL CYCLASE"/>
    <property type="match status" value="1"/>
</dbReference>
<proteinExistence type="inferred from homology"/>
<feature type="transmembrane region" description="Helical" evidence="8">
    <location>
        <begin position="141"/>
        <end position="158"/>
    </location>
</feature>
<feature type="domain" description="Guanylate cyclase" evidence="9">
    <location>
        <begin position="271"/>
        <end position="398"/>
    </location>
</feature>
<keyword evidence="4 8" id="KW-1133">Transmembrane helix</keyword>
<dbReference type="GO" id="GO:0035556">
    <property type="term" value="P:intracellular signal transduction"/>
    <property type="evidence" value="ECO:0007669"/>
    <property type="project" value="InterPro"/>
</dbReference>
<dbReference type="EMBL" id="CP012029">
    <property type="protein sequence ID" value="ALO27065.1"/>
    <property type="molecule type" value="Genomic_DNA"/>
</dbReference>
<dbReference type="GO" id="GO:0000166">
    <property type="term" value="F:nucleotide binding"/>
    <property type="evidence" value="ECO:0007669"/>
    <property type="project" value="UniProtKB-KW"/>
</dbReference>